<evidence type="ECO:0000256" key="1">
    <source>
        <dbReference type="SAM" id="MobiDB-lite"/>
    </source>
</evidence>
<dbReference type="RefSeq" id="WP_158242482.1">
    <property type="nucleotide sequence ID" value="NZ_JACJHR010000002.1"/>
</dbReference>
<accession>A0A8E1VTM1</accession>
<evidence type="ECO:0000313" key="3">
    <source>
        <dbReference type="EMBL" id="PKV92979.1"/>
    </source>
</evidence>
<feature type="compositionally biased region" description="Basic and acidic residues" evidence="1">
    <location>
        <begin position="28"/>
        <end position="47"/>
    </location>
</feature>
<dbReference type="EMBL" id="JACJHR010000002">
    <property type="protein sequence ID" value="MBB2498054.1"/>
    <property type="molecule type" value="Genomic_DNA"/>
</dbReference>
<dbReference type="Proteomes" id="UP000550260">
    <property type="component" value="Unassembled WGS sequence"/>
</dbReference>
<protein>
    <submittedName>
        <fullName evidence="3">Uncharacterized protein</fullName>
    </submittedName>
</protein>
<accession>A0A2N3WGJ6</accession>
<dbReference type="AlphaFoldDB" id="A0A2N3WGJ6"/>
<comment type="caution">
    <text evidence="3">The sequence shown here is derived from an EMBL/GenBank/DDBJ whole genome shotgun (WGS) entry which is preliminary data.</text>
</comment>
<feature type="region of interest" description="Disordered" evidence="1">
    <location>
        <begin position="22"/>
        <end position="47"/>
    </location>
</feature>
<organism evidence="3 4">
    <name type="scientific">Amycolatopsis echigonensis</name>
    <dbReference type="NCBI Taxonomy" id="2576905"/>
    <lineage>
        <taxon>Bacteria</taxon>
        <taxon>Bacillati</taxon>
        <taxon>Actinomycetota</taxon>
        <taxon>Actinomycetes</taxon>
        <taxon>Pseudonocardiales</taxon>
        <taxon>Pseudonocardiaceae</taxon>
        <taxon>Amycolatopsis</taxon>
    </lineage>
</organism>
<sequence length="47" mass="5008">MGDRGAVAAVQKWVGVAVRGAGAGEAELVERRPKTSQPCREEKDRQG</sequence>
<dbReference type="EMBL" id="PJMY01000003">
    <property type="protein sequence ID" value="PKV92979.1"/>
    <property type="molecule type" value="Genomic_DNA"/>
</dbReference>
<reference evidence="2 5" key="2">
    <citation type="submission" date="2020-08" db="EMBL/GenBank/DDBJ databases">
        <title>Amycolatopsis echigonensis JCM 21831.</title>
        <authorList>
            <person name="Tedsree N."/>
            <person name="Kuncharoen N."/>
            <person name="Likhitwitayawuid K."/>
            <person name="Tanasupawat S."/>
        </authorList>
    </citation>
    <scope>NUCLEOTIDE SEQUENCE [LARGE SCALE GENOMIC DNA]</scope>
    <source>
        <strain evidence="2 5">JCM 21831</strain>
    </source>
</reference>
<dbReference type="Proteomes" id="UP000233750">
    <property type="component" value="Unassembled WGS sequence"/>
</dbReference>
<name>A0A2N3WGJ6_9PSEU</name>
<proteinExistence type="predicted"/>
<evidence type="ECO:0000313" key="2">
    <source>
        <dbReference type="EMBL" id="MBB2498054.1"/>
    </source>
</evidence>
<gene>
    <name evidence="3" type="ORF">ATK30_3814</name>
    <name evidence="2" type="ORF">H5411_02735</name>
</gene>
<keyword evidence="4" id="KW-1185">Reference proteome</keyword>
<evidence type="ECO:0000313" key="5">
    <source>
        <dbReference type="Proteomes" id="UP000550260"/>
    </source>
</evidence>
<evidence type="ECO:0000313" key="4">
    <source>
        <dbReference type="Proteomes" id="UP000233750"/>
    </source>
</evidence>
<reference evidence="3 4" key="1">
    <citation type="submission" date="2017-12" db="EMBL/GenBank/DDBJ databases">
        <title>Sequencing the genomes of 1000 Actinobacteria strains.</title>
        <authorList>
            <person name="Klenk H.-P."/>
        </authorList>
    </citation>
    <scope>NUCLEOTIDE SEQUENCE [LARGE SCALE GENOMIC DNA]</scope>
    <source>
        <strain evidence="3 4">DSM 45165</strain>
    </source>
</reference>